<dbReference type="GO" id="GO:0009982">
    <property type="term" value="F:pseudouridine synthase activity"/>
    <property type="evidence" value="ECO:0007669"/>
    <property type="project" value="InterPro"/>
</dbReference>
<dbReference type="FunFam" id="3.30.70.580:FF:000001">
    <property type="entry name" value="tRNA pseudouridine synthase A"/>
    <property type="match status" value="1"/>
</dbReference>
<dbReference type="InterPro" id="IPR001406">
    <property type="entry name" value="PsdUridine_synth_TruA"/>
</dbReference>
<reference evidence="5" key="1">
    <citation type="submission" date="2018-05" db="EMBL/GenBank/DDBJ databases">
        <authorList>
            <person name="Lanie J.A."/>
            <person name="Ng W.-L."/>
            <person name="Kazmierczak K.M."/>
            <person name="Andrzejewski T.M."/>
            <person name="Davidsen T.M."/>
            <person name="Wayne K.J."/>
            <person name="Tettelin H."/>
            <person name="Glass J.I."/>
            <person name="Rusch D."/>
            <person name="Podicherti R."/>
            <person name="Tsui H.-C.T."/>
            <person name="Winkler M.E."/>
        </authorList>
    </citation>
    <scope>NUCLEOTIDE SEQUENCE</scope>
</reference>
<evidence type="ECO:0000256" key="1">
    <source>
        <dbReference type="ARBA" id="ARBA00009375"/>
    </source>
</evidence>
<dbReference type="Pfam" id="PF01416">
    <property type="entry name" value="PseudoU_synth_1"/>
    <property type="match status" value="1"/>
</dbReference>
<dbReference type="InterPro" id="IPR020095">
    <property type="entry name" value="PsdUridine_synth_TruA_C"/>
</dbReference>
<evidence type="ECO:0000259" key="4">
    <source>
        <dbReference type="Pfam" id="PF01416"/>
    </source>
</evidence>
<dbReference type="InterPro" id="IPR020097">
    <property type="entry name" value="PsdUridine_synth_TruA_a/b_dom"/>
</dbReference>
<sequence length="152" mass="17398">MKKKYLLIIEYEGTAYQGWQFQKNGISIQEVIETALTKITKAETCVLSSGRTDAGVHAEGMPAHFVTESKMKPFEFLFALNSQLPLDITVKEVRKVPMSFNARGSAKRKLYRYSVLNRDHPSALNYRRSWFIPHALDIAAMRRAAKYFVGKH</sequence>
<dbReference type="AlphaFoldDB" id="A0A382RHT4"/>
<dbReference type="PANTHER" id="PTHR11142">
    <property type="entry name" value="PSEUDOURIDYLATE SYNTHASE"/>
    <property type="match status" value="1"/>
</dbReference>
<accession>A0A382RHT4</accession>
<protein>
    <recommendedName>
        <fullName evidence="4">Pseudouridine synthase I TruA alpha/beta domain-containing protein</fullName>
    </recommendedName>
</protein>
<dbReference type="GO" id="GO:0031119">
    <property type="term" value="P:tRNA pseudouridine synthesis"/>
    <property type="evidence" value="ECO:0007669"/>
    <property type="project" value="TreeGrafter"/>
</dbReference>
<dbReference type="InterPro" id="IPR020094">
    <property type="entry name" value="TruA/RsuA/RluB/E/F_N"/>
</dbReference>
<keyword evidence="3" id="KW-0413">Isomerase</keyword>
<feature type="domain" description="Pseudouridine synthase I TruA alpha/beta" evidence="4">
    <location>
        <begin position="8"/>
        <end position="101"/>
    </location>
</feature>
<comment type="similarity">
    <text evidence="1">Belongs to the tRNA pseudouridine synthase TruA family.</text>
</comment>
<keyword evidence="2" id="KW-0819">tRNA processing</keyword>
<name>A0A382RHT4_9ZZZZ</name>
<proteinExistence type="inferred from homology"/>
<evidence type="ECO:0000256" key="2">
    <source>
        <dbReference type="ARBA" id="ARBA00022694"/>
    </source>
</evidence>
<feature type="non-terminal residue" evidence="5">
    <location>
        <position position="152"/>
    </location>
</feature>
<organism evidence="5">
    <name type="scientific">marine metagenome</name>
    <dbReference type="NCBI Taxonomy" id="408172"/>
    <lineage>
        <taxon>unclassified sequences</taxon>
        <taxon>metagenomes</taxon>
        <taxon>ecological metagenomes</taxon>
    </lineage>
</organism>
<dbReference type="EMBL" id="UINC01121836">
    <property type="protein sequence ID" value="SVC97274.1"/>
    <property type="molecule type" value="Genomic_DNA"/>
</dbReference>
<dbReference type="InterPro" id="IPR020103">
    <property type="entry name" value="PsdUridine_synth_cat_dom_sf"/>
</dbReference>
<evidence type="ECO:0000313" key="5">
    <source>
        <dbReference type="EMBL" id="SVC97274.1"/>
    </source>
</evidence>
<dbReference type="PANTHER" id="PTHR11142:SF0">
    <property type="entry name" value="TRNA PSEUDOURIDINE SYNTHASE-LIKE 1"/>
    <property type="match status" value="1"/>
</dbReference>
<dbReference type="CDD" id="cd02570">
    <property type="entry name" value="PseudoU_synth_EcTruA"/>
    <property type="match status" value="1"/>
</dbReference>
<feature type="non-terminal residue" evidence="5">
    <location>
        <position position="1"/>
    </location>
</feature>
<dbReference type="SUPFAM" id="SSF55120">
    <property type="entry name" value="Pseudouridine synthase"/>
    <property type="match status" value="1"/>
</dbReference>
<gene>
    <name evidence="5" type="ORF">METZ01_LOCUS350128</name>
</gene>
<dbReference type="Gene3D" id="3.30.70.660">
    <property type="entry name" value="Pseudouridine synthase I, catalytic domain, C-terminal subdomain"/>
    <property type="match status" value="1"/>
</dbReference>
<evidence type="ECO:0000256" key="3">
    <source>
        <dbReference type="ARBA" id="ARBA00023235"/>
    </source>
</evidence>
<dbReference type="GO" id="GO:0003723">
    <property type="term" value="F:RNA binding"/>
    <property type="evidence" value="ECO:0007669"/>
    <property type="project" value="InterPro"/>
</dbReference>
<dbReference type="Gene3D" id="3.30.70.580">
    <property type="entry name" value="Pseudouridine synthase I, catalytic domain, N-terminal subdomain"/>
    <property type="match status" value="1"/>
</dbReference>